<dbReference type="AlphaFoldDB" id="A0A1H2KD17"/>
<name>A0A1H2KD17_9BACT</name>
<evidence type="ECO:0000313" key="2">
    <source>
        <dbReference type="Proteomes" id="UP000199608"/>
    </source>
</evidence>
<evidence type="ECO:0000313" key="1">
    <source>
        <dbReference type="EMBL" id="SDU66627.1"/>
    </source>
</evidence>
<dbReference type="InterPro" id="IPR005361">
    <property type="entry name" value="UPF0158"/>
</dbReference>
<sequence length="139" mass="16277">MQFDESSAYLNTADGEVYIVSYEELSAAEENDPIENFPEWQRENIKIAQQIICGKNFIKLPSQYDIHEYTIMKKFSYSIHDSKISEALQIAIQGKGAFRRFKDACYKFGIIDQWYSYKTEALKDIAIAWCQENDLEYEV</sequence>
<gene>
    <name evidence="1" type="ORF">SAMN04487931_1332</name>
</gene>
<proteinExistence type="predicted"/>
<accession>A0A1H2KD17</accession>
<reference evidence="2" key="1">
    <citation type="submission" date="2016-10" db="EMBL/GenBank/DDBJ databases">
        <authorList>
            <person name="Varghese N."/>
            <person name="Submissions S."/>
        </authorList>
    </citation>
    <scope>NUCLEOTIDE SEQUENCE [LARGE SCALE GENOMIC DNA]</scope>
    <source>
        <strain evidence="2">DSM 3384</strain>
    </source>
</reference>
<dbReference type="EMBL" id="FNLL01000033">
    <property type="protein sequence ID" value="SDU66627.1"/>
    <property type="molecule type" value="Genomic_DNA"/>
</dbReference>
<dbReference type="Pfam" id="PF03682">
    <property type="entry name" value="UPF0158"/>
    <property type="match status" value="1"/>
</dbReference>
<protein>
    <submittedName>
        <fullName evidence="1">Uncharacterized protein family (UPF0158)</fullName>
    </submittedName>
</protein>
<keyword evidence="2" id="KW-1185">Reference proteome</keyword>
<organism evidence="1 2">
    <name type="scientific">Desulfobacula phenolica</name>
    <dbReference type="NCBI Taxonomy" id="90732"/>
    <lineage>
        <taxon>Bacteria</taxon>
        <taxon>Pseudomonadati</taxon>
        <taxon>Thermodesulfobacteriota</taxon>
        <taxon>Desulfobacteria</taxon>
        <taxon>Desulfobacterales</taxon>
        <taxon>Desulfobacteraceae</taxon>
        <taxon>Desulfobacula</taxon>
    </lineage>
</organism>
<dbReference type="Proteomes" id="UP000199608">
    <property type="component" value="Unassembled WGS sequence"/>
</dbReference>